<evidence type="ECO:0000256" key="1">
    <source>
        <dbReference type="ARBA" id="ARBA00023002"/>
    </source>
</evidence>
<name>A0ABY3W9S9_9MICC</name>
<dbReference type="Pfam" id="PF00248">
    <property type="entry name" value="Aldo_ket_red"/>
    <property type="match status" value="1"/>
</dbReference>
<evidence type="ECO:0000313" key="4">
    <source>
        <dbReference type="Proteomes" id="UP000829069"/>
    </source>
</evidence>
<dbReference type="EMBL" id="CP093326">
    <property type="protein sequence ID" value="UNK47112.1"/>
    <property type="molecule type" value="Genomic_DNA"/>
</dbReference>
<keyword evidence="4" id="KW-1185">Reference proteome</keyword>
<dbReference type="SUPFAM" id="SSF51430">
    <property type="entry name" value="NAD(P)-linked oxidoreductase"/>
    <property type="match status" value="1"/>
</dbReference>
<keyword evidence="1" id="KW-0560">Oxidoreductase</keyword>
<gene>
    <name evidence="3" type="ORF">MNQ99_07150</name>
</gene>
<dbReference type="InterPro" id="IPR036812">
    <property type="entry name" value="NAD(P)_OxRdtase_dom_sf"/>
</dbReference>
<dbReference type="InterPro" id="IPR050523">
    <property type="entry name" value="AKR_Detox_Biosynth"/>
</dbReference>
<feature type="domain" description="NADP-dependent oxidoreductase" evidence="2">
    <location>
        <begin position="15"/>
        <end position="285"/>
    </location>
</feature>
<reference evidence="3 4" key="1">
    <citation type="submission" date="2022-03" db="EMBL/GenBank/DDBJ databases">
        <title>Isotopic signatures of nitrous oxide derived from detoxification processes.</title>
        <authorList>
            <person name="Behrendt U."/>
            <person name="Buchen C."/>
            <person name="Well R."/>
            <person name="Ulrich A."/>
            <person name="Rohe L."/>
            <person name="Kolb S."/>
            <person name="Schloter M."/>
            <person name="Horn M.A."/>
            <person name="Augustin J."/>
        </authorList>
    </citation>
    <scope>NUCLEOTIDE SEQUENCE [LARGE SCALE GENOMIC DNA]</scope>
    <source>
        <strain evidence="3 4">S4-C24</strain>
    </source>
</reference>
<evidence type="ECO:0000259" key="2">
    <source>
        <dbReference type="Pfam" id="PF00248"/>
    </source>
</evidence>
<protein>
    <submittedName>
        <fullName evidence="3">Aldo/keto reductase</fullName>
    </submittedName>
</protein>
<dbReference type="Gene3D" id="3.20.20.100">
    <property type="entry name" value="NADP-dependent oxidoreductase domain"/>
    <property type="match status" value="1"/>
</dbReference>
<dbReference type="PANTHER" id="PTHR43364">
    <property type="entry name" value="NADH-SPECIFIC METHYLGLYOXAL REDUCTASE-RELATED"/>
    <property type="match status" value="1"/>
</dbReference>
<sequence length="318" mass="34425">MSLEKSTVGPSELPPLALGSWHIFDRIFFDDAAELVHEAARNGACMFDVGTYDGHSPRGRSLSHTDIIFGQALRRAGLPREDYLLQAKVWLWAFPQRDNKDQVKNTLDRVGVDAFDILSLGPSGGDIDMPRLLDSLAEIIDEGLAGGWGVTGWSARDILEADELAVARGLPRPQLTQLKYGVARRAVGEGRPYAEVFERTQVRLQASDILEGGVLIGRSPERVIGGDNGELRSEIQKNFPRLAYASEKIGVSPAVLAIAFAFTHPHTANVLLGISNLSQLDDAIAGQKLAATRPDEVRAAVEGLQVDGDGRVDPAAWS</sequence>
<dbReference type="InterPro" id="IPR023210">
    <property type="entry name" value="NADP_OxRdtase_dom"/>
</dbReference>
<accession>A0ABY3W9S9</accession>
<proteinExistence type="predicted"/>
<evidence type="ECO:0000313" key="3">
    <source>
        <dbReference type="EMBL" id="UNK47112.1"/>
    </source>
</evidence>
<dbReference type="PANTHER" id="PTHR43364:SF4">
    <property type="entry name" value="NAD(P)-LINKED OXIDOREDUCTASE SUPERFAMILY PROTEIN"/>
    <property type="match status" value="1"/>
</dbReference>
<organism evidence="3 4">
    <name type="scientific">Arthrobacter sulfonylureivorans</name>
    <dbReference type="NCBI Taxonomy" id="2486855"/>
    <lineage>
        <taxon>Bacteria</taxon>
        <taxon>Bacillati</taxon>
        <taxon>Actinomycetota</taxon>
        <taxon>Actinomycetes</taxon>
        <taxon>Micrococcales</taxon>
        <taxon>Micrococcaceae</taxon>
        <taxon>Arthrobacter</taxon>
    </lineage>
</organism>
<dbReference type="RefSeq" id="WP_241914943.1">
    <property type="nucleotide sequence ID" value="NZ_CP093326.1"/>
</dbReference>
<dbReference type="Proteomes" id="UP000829069">
    <property type="component" value="Chromosome"/>
</dbReference>